<dbReference type="EMBL" id="MN577570">
    <property type="protein sequence ID" value="QGT49719.1"/>
    <property type="molecule type" value="Genomic_DNA"/>
</dbReference>
<name>A0A650EJ47_9BACT</name>
<dbReference type="GO" id="GO:0003677">
    <property type="term" value="F:DNA binding"/>
    <property type="evidence" value="ECO:0007669"/>
    <property type="project" value="UniProtKB-KW"/>
</dbReference>
<evidence type="ECO:0000313" key="3">
    <source>
        <dbReference type="EMBL" id="QGT49719.1"/>
    </source>
</evidence>
<sequence>MDEDEFYKKLGGRVKFLREQTHLTQEKLAEKCGISLDYLGKIEVNINKPGLKTLLKLSNALEVSMKDLVDFD</sequence>
<dbReference type="AlphaFoldDB" id="A0A650EJ47"/>
<evidence type="ECO:0000259" key="2">
    <source>
        <dbReference type="PROSITE" id="PS50943"/>
    </source>
</evidence>
<reference evidence="3" key="1">
    <citation type="journal article" date="2020" name="J. ISSAAS">
        <title>Lactobacilli and other gastrointestinal microbiota of Peromyscus leucopus, reservoir host for agents of Lyme disease and other zoonoses in North America.</title>
        <authorList>
            <person name="Milovic A."/>
            <person name="Bassam K."/>
            <person name="Shao H."/>
            <person name="Chatzistamou I."/>
            <person name="Tufts D.M."/>
            <person name="Diuk-Wasser M."/>
            <person name="Barbour A.G."/>
        </authorList>
    </citation>
    <scope>NUCLEOTIDE SEQUENCE</scope>
    <source>
        <strain evidence="3">LL20</strain>
    </source>
</reference>
<dbReference type="SUPFAM" id="SSF47413">
    <property type="entry name" value="lambda repressor-like DNA-binding domains"/>
    <property type="match status" value="1"/>
</dbReference>
<dbReference type="PANTHER" id="PTHR46797:SF1">
    <property type="entry name" value="METHYLPHOSPHONATE SYNTHASE"/>
    <property type="match status" value="1"/>
</dbReference>
<keyword evidence="1" id="KW-0238">DNA-binding</keyword>
<dbReference type="Gene3D" id="1.10.260.40">
    <property type="entry name" value="lambda repressor-like DNA-binding domains"/>
    <property type="match status" value="1"/>
</dbReference>
<dbReference type="InterPro" id="IPR010982">
    <property type="entry name" value="Lambda_DNA-bd_dom_sf"/>
</dbReference>
<dbReference type="InterPro" id="IPR001387">
    <property type="entry name" value="Cro/C1-type_HTH"/>
</dbReference>
<dbReference type="Pfam" id="PF01381">
    <property type="entry name" value="HTH_3"/>
    <property type="match status" value="1"/>
</dbReference>
<dbReference type="PANTHER" id="PTHR46797">
    <property type="entry name" value="HTH-TYPE TRANSCRIPTIONAL REGULATOR"/>
    <property type="match status" value="1"/>
</dbReference>
<organism evidence="3">
    <name type="scientific">uncultured Candidatus Melainabacteria bacterium</name>
    <dbReference type="NCBI Taxonomy" id="2682970"/>
    <lineage>
        <taxon>Bacteria</taxon>
        <taxon>Bacillati</taxon>
        <taxon>Candidatus Melainabacteria</taxon>
        <taxon>environmental samples</taxon>
    </lineage>
</organism>
<dbReference type="InterPro" id="IPR050807">
    <property type="entry name" value="TransReg_Diox_bact_type"/>
</dbReference>
<dbReference type="SMART" id="SM00530">
    <property type="entry name" value="HTH_XRE"/>
    <property type="match status" value="1"/>
</dbReference>
<dbReference type="GO" id="GO:0005829">
    <property type="term" value="C:cytosol"/>
    <property type="evidence" value="ECO:0007669"/>
    <property type="project" value="TreeGrafter"/>
</dbReference>
<dbReference type="PROSITE" id="PS50943">
    <property type="entry name" value="HTH_CROC1"/>
    <property type="match status" value="1"/>
</dbReference>
<protein>
    <recommendedName>
        <fullName evidence="2">HTH cro/C1-type domain-containing protein</fullName>
    </recommendedName>
</protein>
<proteinExistence type="predicted"/>
<evidence type="ECO:0000256" key="1">
    <source>
        <dbReference type="ARBA" id="ARBA00023125"/>
    </source>
</evidence>
<feature type="domain" description="HTH cro/C1-type" evidence="2">
    <location>
        <begin position="14"/>
        <end position="68"/>
    </location>
</feature>
<accession>A0A650EJ47</accession>
<dbReference type="CDD" id="cd00093">
    <property type="entry name" value="HTH_XRE"/>
    <property type="match status" value="1"/>
</dbReference>
<dbReference type="GO" id="GO:0003700">
    <property type="term" value="F:DNA-binding transcription factor activity"/>
    <property type="evidence" value="ECO:0007669"/>
    <property type="project" value="TreeGrafter"/>
</dbReference>
<gene>
    <name evidence="3" type="ORF">Melaina855_1060</name>
</gene>